<dbReference type="InterPro" id="IPR016181">
    <property type="entry name" value="Acyl_CoA_acyltransferase"/>
</dbReference>
<evidence type="ECO:0000259" key="1">
    <source>
        <dbReference type="PROSITE" id="PS51186"/>
    </source>
</evidence>
<dbReference type="CDD" id="cd04301">
    <property type="entry name" value="NAT_SF"/>
    <property type="match status" value="1"/>
</dbReference>
<name>A0A8A4ZFE6_9MICO</name>
<feature type="domain" description="N-acetyltransferase" evidence="1">
    <location>
        <begin position="55"/>
        <end position="209"/>
    </location>
</feature>
<dbReference type="SUPFAM" id="SSF55729">
    <property type="entry name" value="Acyl-CoA N-acyltransferases (Nat)"/>
    <property type="match status" value="1"/>
</dbReference>
<dbReference type="Proteomes" id="UP000663937">
    <property type="component" value="Chromosome"/>
</dbReference>
<accession>A0A8A4ZFE6</accession>
<dbReference type="GO" id="GO:0016747">
    <property type="term" value="F:acyltransferase activity, transferring groups other than amino-acyl groups"/>
    <property type="evidence" value="ECO:0007669"/>
    <property type="project" value="InterPro"/>
</dbReference>
<dbReference type="PANTHER" id="PTHR13170">
    <property type="entry name" value="O-GLCNACASE"/>
    <property type="match status" value="1"/>
</dbReference>
<protein>
    <submittedName>
        <fullName evidence="2">GNAT family N-acetyltransferase</fullName>
    </submittedName>
</protein>
<gene>
    <name evidence="2" type="ORF">J4E96_07160</name>
</gene>
<dbReference type="InterPro" id="IPR000182">
    <property type="entry name" value="GNAT_dom"/>
</dbReference>
<sequence>MATTGATSPRIRAYAPRDWAALYDVCLRTGADGADASGQYTDPRLLGSVYAGPYVAFEPELAFVLDDGERVQGYVLGALDTTSFERRCEREWWPALRERYPAAAWAPGSADGEVVALLHDPPTADPAVTALYPSHLHIDLLPAAQGTGFGRRLIETFTAAARAAGSPGVHLVVSRTNTNAVGFYRRMSFVELDGPAEPGAGVTMGLRIGSISE</sequence>
<dbReference type="AlphaFoldDB" id="A0A8A4ZFE6"/>
<dbReference type="KEGG" id="psic:J4E96_07160"/>
<dbReference type="PANTHER" id="PTHR13170:SF16">
    <property type="entry name" value="PROTEIN O-GLCNACASE"/>
    <property type="match status" value="1"/>
</dbReference>
<dbReference type="EMBL" id="CP071868">
    <property type="protein sequence ID" value="QTE30722.1"/>
    <property type="molecule type" value="Genomic_DNA"/>
</dbReference>
<evidence type="ECO:0000313" key="3">
    <source>
        <dbReference type="Proteomes" id="UP000663937"/>
    </source>
</evidence>
<dbReference type="RefSeq" id="WP_227425086.1">
    <property type="nucleotide sequence ID" value="NZ_CP071868.1"/>
</dbReference>
<dbReference type="Pfam" id="PF00583">
    <property type="entry name" value="Acetyltransf_1"/>
    <property type="match status" value="1"/>
</dbReference>
<evidence type="ECO:0000313" key="2">
    <source>
        <dbReference type="EMBL" id="QTE30722.1"/>
    </source>
</evidence>
<keyword evidence="3" id="KW-1185">Reference proteome</keyword>
<dbReference type="Gene3D" id="3.40.630.30">
    <property type="match status" value="1"/>
</dbReference>
<organism evidence="2 3">
    <name type="scientific">Pengzhenrongella sicca</name>
    <dbReference type="NCBI Taxonomy" id="2819238"/>
    <lineage>
        <taxon>Bacteria</taxon>
        <taxon>Bacillati</taxon>
        <taxon>Actinomycetota</taxon>
        <taxon>Actinomycetes</taxon>
        <taxon>Micrococcales</taxon>
        <taxon>Pengzhenrongella</taxon>
    </lineage>
</organism>
<dbReference type="InterPro" id="IPR051822">
    <property type="entry name" value="Glycosyl_Hydrolase_84"/>
</dbReference>
<proteinExistence type="predicted"/>
<dbReference type="PROSITE" id="PS51186">
    <property type="entry name" value="GNAT"/>
    <property type="match status" value="1"/>
</dbReference>
<reference evidence="2" key="1">
    <citation type="submission" date="2021-03" db="EMBL/GenBank/DDBJ databases">
        <title>Pengzhenrongella sicca gen. nov., sp. nov., a new member of suborder Micrococcineae isolated from High-Arctic tundra soil.</title>
        <authorList>
            <person name="Peng F."/>
        </authorList>
    </citation>
    <scope>NUCLEOTIDE SEQUENCE</scope>
    <source>
        <strain evidence="2">LRZ-2</strain>
    </source>
</reference>